<dbReference type="GO" id="GO:0005524">
    <property type="term" value="F:ATP binding"/>
    <property type="evidence" value="ECO:0007669"/>
    <property type="project" value="UniProtKB-UniRule"/>
</dbReference>
<dbReference type="Gene3D" id="3.30.1360.40">
    <property type="match status" value="1"/>
</dbReference>
<feature type="short sequence motif" description="GyrA-box" evidence="9">
    <location>
        <begin position="526"/>
        <end position="532"/>
    </location>
</feature>
<dbReference type="HAMAP" id="MF_01897">
    <property type="entry name" value="GyrA"/>
    <property type="match status" value="1"/>
</dbReference>
<dbReference type="GO" id="GO:0006265">
    <property type="term" value="P:DNA topological change"/>
    <property type="evidence" value="ECO:0007669"/>
    <property type="project" value="UniProtKB-UniRule"/>
</dbReference>
<name>A0A2L2X918_9FIRM</name>
<evidence type="ECO:0000256" key="9">
    <source>
        <dbReference type="HAMAP-Rule" id="MF_01897"/>
    </source>
</evidence>
<dbReference type="FunFam" id="3.30.1360.40:FF:000002">
    <property type="entry name" value="DNA gyrase subunit A"/>
    <property type="match status" value="1"/>
</dbReference>
<keyword evidence="7 9" id="KW-0238">DNA-binding</keyword>
<dbReference type="FunFam" id="1.10.268.10:FF:000001">
    <property type="entry name" value="DNA gyrase subunit A"/>
    <property type="match status" value="1"/>
</dbReference>
<evidence type="ECO:0000256" key="4">
    <source>
        <dbReference type="ARBA" id="ARBA00022741"/>
    </source>
</evidence>
<dbReference type="RefSeq" id="WP_104371040.1">
    <property type="nucleotide sequence ID" value="NZ_BFAV01000038.1"/>
</dbReference>
<protein>
    <recommendedName>
        <fullName evidence="9">DNA gyrase subunit A</fullName>
        <ecNumber evidence="9">5.6.2.2</ecNumber>
    </recommendedName>
</protein>
<keyword evidence="5 9" id="KW-0067">ATP-binding</keyword>
<dbReference type="Gene3D" id="2.120.10.90">
    <property type="entry name" value="DNA gyrase/topoisomerase IV, subunit A, C-terminal"/>
    <property type="match status" value="1"/>
</dbReference>
<dbReference type="InterPro" id="IPR050220">
    <property type="entry name" value="Type_II_DNA_Topoisomerases"/>
</dbReference>
<keyword evidence="8 9" id="KW-0413">Isomerase</keyword>
<evidence type="ECO:0000256" key="7">
    <source>
        <dbReference type="ARBA" id="ARBA00023125"/>
    </source>
</evidence>
<dbReference type="InterPro" id="IPR002205">
    <property type="entry name" value="Topo_IIA_dom_A"/>
</dbReference>
<keyword evidence="4 9" id="KW-0547">Nucleotide-binding</keyword>
<dbReference type="GO" id="GO:0005694">
    <property type="term" value="C:chromosome"/>
    <property type="evidence" value="ECO:0007669"/>
    <property type="project" value="InterPro"/>
</dbReference>
<reference evidence="13" key="1">
    <citation type="submission" date="2018-02" db="EMBL/GenBank/DDBJ databases">
        <title>Genome sequence of Desulfocucumis palustris strain NAW-5.</title>
        <authorList>
            <person name="Watanabe M."/>
            <person name="Kojima H."/>
            <person name="Fukui M."/>
        </authorList>
    </citation>
    <scope>NUCLEOTIDE SEQUENCE [LARGE SCALE GENOMIC DNA]</scope>
    <source>
        <strain evidence="13">NAW-5</strain>
    </source>
</reference>
<dbReference type="FunFam" id="3.90.199.10:FF:000001">
    <property type="entry name" value="DNA gyrase subunit A"/>
    <property type="match status" value="1"/>
</dbReference>
<comment type="similarity">
    <text evidence="2 9">Belongs to the type II topoisomerase GyrA/ParC subunit family.</text>
</comment>
<dbReference type="FunFam" id="2.120.10.90:FF:000004">
    <property type="entry name" value="DNA gyrase subunit A"/>
    <property type="match status" value="1"/>
</dbReference>
<sequence length="814" mass="91330">MPSLMGKNVVPIDINDEMRNSYLDYAMSVIVGRALPDVRDGLKPVHRRILYAMHQLGMTPDKPHRKSAHIVGQVMSKFHPHGDSAIYDTLVRLAQDFASRYPLIDGHGNFGSVDGDAAAAMRYTEARMAKITMEMLSDIEKNTVDFIPNYDGSDKEPVVLPARLPNLLVNGSSGIAVGMATNIPPHNLGEVIDGVIHLIKNPNSSSEDLMKIIKGPDFPTAAKIMGREGIRSAYTTGRGSIKVRAQTSIERIGAGKSAIIVSELPYAVNKAKLIEKIADLVKEKKIDGITDLRDESDRRGMRVVIELRRDAKPQVLLNQLYKHTQMQETFGVIMLALVNGQPRVLTLRETLYFYLDHQKEVIVRRTKFDLDKAEARAHIVEGLLIALDHIDEVINTIRSSRTVETARDALMEKFELTRKQAEAILDMRLQRLTGLEREKLDQEYEDLKDKIAYFRSVLADEAKVYGIIMDELTEIKKKFSDSRRTLITDEDVNMEVEDLIPEEDMVITITNQGYIKRISSDTYRSQKRGGRGITAMETKAEDFVRHLFITSTHHYFLFFTNKGKVYRLKVHEIPEAGRTAKGTPLVNLLYIDQDEKVTAVIPVREFALDMYLFMATRQGVVKKTELRQFNTSRRDGIIAITLDEGDDLVEVKLTDGNQEIILGTREGLAIRFSEEDVNPYGRTARGVKGITLMGNDKVVSMDTIRDEANVLVVTVNGFGKRTPVSDYRLQSRGGKGIINIKTSERNGEVVSLQLVRPEEEVMMITAEGIIIRIRAGDVSVMGRATQGVTLMRLDEGDKLVALAMVGSEEEDTDK</sequence>
<dbReference type="Pfam" id="PF00521">
    <property type="entry name" value="DNA_topoisoIV"/>
    <property type="match status" value="1"/>
</dbReference>
<dbReference type="GO" id="GO:0005737">
    <property type="term" value="C:cytoplasm"/>
    <property type="evidence" value="ECO:0007669"/>
    <property type="project" value="UniProtKB-SubCell"/>
</dbReference>
<dbReference type="CDD" id="cd00187">
    <property type="entry name" value="TOP4c"/>
    <property type="match status" value="1"/>
</dbReference>
<dbReference type="NCBIfam" id="NF004043">
    <property type="entry name" value="PRK05560.1"/>
    <property type="match status" value="1"/>
</dbReference>
<dbReference type="Gene3D" id="3.90.199.10">
    <property type="entry name" value="Topoisomerase II, domain 5"/>
    <property type="match status" value="1"/>
</dbReference>
<proteinExistence type="inferred from homology"/>
<evidence type="ECO:0000256" key="1">
    <source>
        <dbReference type="ARBA" id="ARBA00000185"/>
    </source>
</evidence>
<dbReference type="GO" id="GO:0006261">
    <property type="term" value="P:DNA-templated DNA replication"/>
    <property type="evidence" value="ECO:0007669"/>
    <property type="project" value="UniProtKB-UniRule"/>
</dbReference>
<dbReference type="InterPro" id="IPR013758">
    <property type="entry name" value="Topo_IIA_A/C_ab"/>
</dbReference>
<evidence type="ECO:0000256" key="3">
    <source>
        <dbReference type="ARBA" id="ARBA00022490"/>
    </source>
</evidence>
<dbReference type="PANTHER" id="PTHR43493">
    <property type="entry name" value="DNA GYRASE/TOPOISOMERASE SUBUNIT A"/>
    <property type="match status" value="1"/>
</dbReference>
<dbReference type="NCBIfam" id="TIGR01063">
    <property type="entry name" value="gyrA"/>
    <property type="match status" value="1"/>
</dbReference>
<dbReference type="EMBL" id="BFAV01000038">
    <property type="protein sequence ID" value="GBF32520.1"/>
    <property type="molecule type" value="Genomic_DNA"/>
</dbReference>
<evidence type="ECO:0000256" key="6">
    <source>
        <dbReference type="ARBA" id="ARBA00023029"/>
    </source>
</evidence>
<dbReference type="Proteomes" id="UP000239549">
    <property type="component" value="Unassembled WGS sequence"/>
</dbReference>
<dbReference type="SMART" id="SM00434">
    <property type="entry name" value="TOP4c"/>
    <property type="match status" value="1"/>
</dbReference>
<dbReference type="PANTHER" id="PTHR43493:SF5">
    <property type="entry name" value="DNA GYRASE SUBUNIT A, CHLOROPLASTIC_MITOCHONDRIAL"/>
    <property type="match status" value="1"/>
</dbReference>
<dbReference type="Gene3D" id="1.10.268.10">
    <property type="entry name" value="Topoisomerase, domain 3"/>
    <property type="match status" value="1"/>
</dbReference>
<dbReference type="PROSITE" id="PS52040">
    <property type="entry name" value="TOPO_IIA"/>
    <property type="match status" value="1"/>
</dbReference>
<feature type="domain" description="Topo IIA-type catalytic" evidence="11">
    <location>
        <begin position="35"/>
        <end position="499"/>
    </location>
</feature>
<dbReference type="Pfam" id="PF03989">
    <property type="entry name" value="DNA_gyraseA_C"/>
    <property type="match status" value="6"/>
</dbReference>
<comment type="subcellular location">
    <subcellularLocation>
        <location evidence="9">Cytoplasm</location>
    </subcellularLocation>
</comment>
<dbReference type="NCBIfam" id="NF004044">
    <property type="entry name" value="PRK05561.1"/>
    <property type="match status" value="1"/>
</dbReference>
<comment type="subunit">
    <text evidence="9">Heterotetramer, composed of two GyrA and two GyrB chains. In the heterotetramer, GyrA contains the active site tyrosine that forms a transient covalent intermediate with DNA, while GyrB binds cofactors and catalyzes ATP hydrolysis.</text>
</comment>
<dbReference type="InterPro" id="IPR006691">
    <property type="entry name" value="GyrA/parC_rep"/>
</dbReference>
<evidence type="ECO:0000256" key="10">
    <source>
        <dbReference type="PROSITE-ProRule" id="PRU01384"/>
    </source>
</evidence>
<dbReference type="SUPFAM" id="SSF101904">
    <property type="entry name" value="GyrA/ParC C-terminal domain-like"/>
    <property type="match status" value="1"/>
</dbReference>
<keyword evidence="3 9" id="KW-0963">Cytoplasm</keyword>
<comment type="miscellaneous">
    <text evidence="9">Few gyrases are as efficient as E.coli at forming negative supercoils. Not all organisms have 2 type II topoisomerases; in organisms with a single type II topoisomerase this enzyme also has to decatenate newly replicated chromosomes.</text>
</comment>
<keyword evidence="13" id="KW-1185">Reference proteome</keyword>
<dbReference type="OrthoDB" id="9806486at2"/>
<organism evidence="12 13">
    <name type="scientific">Desulfocucumis palustris</name>
    <dbReference type="NCBI Taxonomy" id="1898651"/>
    <lineage>
        <taxon>Bacteria</taxon>
        <taxon>Bacillati</taxon>
        <taxon>Bacillota</taxon>
        <taxon>Clostridia</taxon>
        <taxon>Eubacteriales</taxon>
        <taxon>Desulfocucumaceae</taxon>
        <taxon>Desulfocucumis</taxon>
    </lineage>
</organism>
<evidence type="ECO:0000256" key="5">
    <source>
        <dbReference type="ARBA" id="ARBA00022840"/>
    </source>
</evidence>
<gene>
    <name evidence="9" type="primary">gyrA</name>
    <name evidence="12" type="ORF">DCCM_0716</name>
</gene>
<comment type="caution">
    <text evidence="12">The sequence shown here is derived from an EMBL/GenBank/DDBJ whole genome shotgun (WGS) entry which is preliminary data.</text>
</comment>
<dbReference type="InterPro" id="IPR013760">
    <property type="entry name" value="Topo_IIA-like_dom_sf"/>
</dbReference>
<evidence type="ECO:0000256" key="8">
    <source>
        <dbReference type="ARBA" id="ARBA00023235"/>
    </source>
</evidence>
<dbReference type="AlphaFoldDB" id="A0A2L2X918"/>
<comment type="catalytic activity">
    <reaction evidence="1 9 10">
        <text>ATP-dependent breakage, passage and rejoining of double-stranded DNA.</text>
        <dbReference type="EC" id="5.6.2.2"/>
    </reaction>
</comment>
<comment type="function">
    <text evidence="9">A type II topoisomerase that negatively supercoils closed circular double-stranded (ds) DNA in an ATP-dependent manner to modulate DNA topology and maintain chromosomes in an underwound state. Negative supercoiling favors strand separation, and DNA replication, transcription, recombination and repair, all of which involve strand separation. Also able to catalyze the interconversion of other topological isomers of dsDNA rings, including catenanes and knotted rings. Type II topoisomerases break and join 2 DNA strands simultaneously in an ATP-dependent manner.</text>
</comment>
<evidence type="ECO:0000313" key="13">
    <source>
        <dbReference type="Proteomes" id="UP000239549"/>
    </source>
</evidence>
<dbReference type="SUPFAM" id="SSF56719">
    <property type="entry name" value="Type II DNA topoisomerase"/>
    <property type="match status" value="1"/>
</dbReference>
<dbReference type="GO" id="GO:0003677">
    <property type="term" value="F:DNA binding"/>
    <property type="evidence" value="ECO:0007669"/>
    <property type="project" value="UniProtKB-UniRule"/>
</dbReference>
<dbReference type="EC" id="5.6.2.2" evidence="9"/>
<dbReference type="InterPro" id="IPR005743">
    <property type="entry name" value="GyrA"/>
</dbReference>
<dbReference type="InterPro" id="IPR013757">
    <property type="entry name" value="Topo_IIA_A_a_sf"/>
</dbReference>
<evidence type="ECO:0000259" key="11">
    <source>
        <dbReference type="PROSITE" id="PS52040"/>
    </source>
</evidence>
<keyword evidence="6 9" id="KW-0799">Topoisomerase</keyword>
<accession>A0A2L2X918</accession>
<evidence type="ECO:0000313" key="12">
    <source>
        <dbReference type="EMBL" id="GBF32520.1"/>
    </source>
</evidence>
<dbReference type="InterPro" id="IPR035516">
    <property type="entry name" value="Gyrase/topoIV_suA_C"/>
</dbReference>
<feature type="active site" description="O-(5'-phospho-DNA)-tyrosine intermediate" evidence="9 10">
    <location>
        <position position="123"/>
    </location>
</feature>
<dbReference type="GO" id="GO:0009330">
    <property type="term" value="C:DNA topoisomerase type II (double strand cut, ATP-hydrolyzing) complex"/>
    <property type="evidence" value="ECO:0007669"/>
    <property type="project" value="TreeGrafter"/>
</dbReference>
<dbReference type="GO" id="GO:0034335">
    <property type="term" value="F:DNA negative supercoiling activity"/>
    <property type="evidence" value="ECO:0007669"/>
    <property type="project" value="UniProtKB-ARBA"/>
</dbReference>
<evidence type="ECO:0000256" key="2">
    <source>
        <dbReference type="ARBA" id="ARBA00008263"/>
    </source>
</evidence>